<comment type="caution">
    <text evidence="1">The sequence shown here is derived from an EMBL/GenBank/DDBJ whole genome shotgun (WGS) entry which is preliminary data.</text>
</comment>
<sequence length="106" mass="11492">MNLTKSLPRPVTPELELPYTAEECEPLPPEEFPESEEEIEDLIDDIAEGGDGSSGKKMGDGGNETMAERELVNTEKDVEKEAEKKAEDEVAADAVADVARDTTAQV</sequence>
<dbReference type="EMBL" id="CM046391">
    <property type="protein sequence ID" value="KAI8560123.1"/>
    <property type="molecule type" value="Genomic_DNA"/>
</dbReference>
<keyword evidence="2" id="KW-1185">Reference proteome</keyword>
<evidence type="ECO:0000313" key="2">
    <source>
        <dbReference type="Proteomes" id="UP001062846"/>
    </source>
</evidence>
<accession>A0ACC0P5W3</accession>
<organism evidence="1 2">
    <name type="scientific">Rhododendron molle</name>
    <name type="common">Chinese azalea</name>
    <name type="synonym">Azalea mollis</name>
    <dbReference type="NCBI Taxonomy" id="49168"/>
    <lineage>
        <taxon>Eukaryota</taxon>
        <taxon>Viridiplantae</taxon>
        <taxon>Streptophyta</taxon>
        <taxon>Embryophyta</taxon>
        <taxon>Tracheophyta</taxon>
        <taxon>Spermatophyta</taxon>
        <taxon>Magnoliopsida</taxon>
        <taxon>eudicotyledons</taxon>
        <taxon>Gunneridae</taxon>
        <taxon>Pentapetalae</taxon>
        <taxon>asterids</taxon>
        <taxon>Ericales</taxon>
        <taxon>Ericaceae</taxon>
        <taxon>Ericoideae</taxon>
        <taxon>Rhodoreae</taxon>
        <taxon>Rhododendron</taxon>
    </lineage>
</organism>
<evidence type="ECO:0000313" key="1">
    <source>
        <dbReference type="EMBL" id="KAI8560123.1"/>
    </source>
</evidence>
<reference evidence="1" key="1">
    <citation type="submission" date="2022-02" db="EMBL/GenBank/DDBJ databases">
        <title>Plant Genome Project.</title>
        <authorList>
            <person name="Zhang R.-G."/>
        </authorList>
    </citation>
    <scope>NUCLEOTIDE SEQUENCE</scope>
    <source>
        <strain evidence="1">AT1</strain>
    </source>
</reference>
<gene>
    <name evidence="1" type="ORF">RHMOL_Rhmol04G0231500</name>
</gene>
<proteinExistence type="predicted"/>
<protein>
    <submittedName>
        <fullName evidence="1">Uncharacterized protein</fullName>
    </submittedName>
</protein>
<name>A0ACC0P5W3_RHOML</name>
<dbReference type="Proteomes" id="UP001062846">
    <property type="component" value="Chromosome 4"/>
</dbReference>